<evidence type="ECO:0000256" key="3">
    <source>
        <dbReference type="ARBA" id="ARBA00022989"/>
    </source>
</evidence>
<evidence type="ECO:0000256" key="4">
    <source>
        <dbReference type="ARBA" id="ARBA00023136"/>
    </source>
</evidence>
<evidence type="ECO:0000313" key="7">
    <source>
        <dbReference type="Proteomes" id="UP000772434"/>
    </source>
</evidence>
<protein>
    <recommendedName>
        <fullName evidence="5">Armadillo-like helical domain-containing protein</fullName>
    </recommendedName>
</protein>
<dbReference type="OrthoDB" id="2012278at2759"/>
<dbReference type="Proteomes" id="UP000772434">
    <property type="component" value="Unassembled WGS sequence"/>
</dbReference>
<comment type="caution">
    <text evidence="6">The sequence shown here is derived from an EMBL/GenBank/DDBJ whole genome shotgun (WGS) entry which is preliminary data.</text>
</comment>
<dbReference type="SMART" id="SM01158">
    <property type="entry name" value="DUF1741"/>
    <property type="match status" value="1"/>
</dbReference>
<proteinExistence type="predicted"/>
<dbReference type="InterPro" id="IPR013636">
    <property type="entry name" value="ARMH3_C"/>
</dbReference>
<dbReference type="InterPro" id="IPR039868">
    <property type="entry name" value="ARMD3-like"/>
</dbReference>
<keyword evidence="3" id="KW-1133">Transmembrane helix</keyword>
<reference evidence="6" key="1">
    <citation type="submission" date="2020-11" db="EMBL/GenBank/DDBJ databases">
        <authorList>
            <consortium name="DOE Joint Genome Institute"/>
            <person name="Ahrendt S."/>
            <person name="Riley R."/>
            <person name="Andreopoulos W."/>
            <person name="Labutti K."/>
            <person name="Pangilinan J."/>
            <person name="Ruiz-Duenas F.J."/>
            <person name="Barrasa J.M."/>
            <person name="Sanchez-Garcia M."/>
            <person name="Camarero S."/>
            <person name="Miyauchi S."/>
            <person name="Serrano A."/>
            <person name="Linde D."/>
            <person name="Babiker R."/>
            <person name="Drula E."/>
            <person name="Ayuso-Fernandez I."/>
            <person name="Pacheco R."/>
            <person name="Padilla G."/>
            <person name="Ferreira P."/>
            <person name="Barriuso J."/>
            <person name="Kellner H."/>
            <person name="Castanera R."/>
            <person name="Alfaro M."/>
            <person name="Ramirez L."/>
            <person name="Pisabarro A.G."/>
            <person name="Kuo A."/>
            <person name="Tritt A."/>
            <person name="Lipzen A."/>
            <person name="He G."/>
            <person name="Yan M."/>
            <person name="Ng V."/>
            <person name="Cullen D."/>
            <person name="Martin F."/>
            <person name="Rosso M.-N."/>
            <person name="Henrissat B."/>
            <person name="Hibbett D."/>
            <person name="Martinez A.T."/>
            <person name="Grigoriev I.V."/>
        </authorList>
    </citation>
    <scope>NUCLEOTIDE SEQUENCE</scope>
    <source>
        <strain evidence="6">AH 40177</strain>
    </source>
</reference>
<dbReference type="AlphaFoldDB" id="A0A9P5Q585"/>
<evidence type="ECO:0000256" key="2">
    <source>
        <dbReference type="ARBA" id="ARBA00022692"/>
    </source>
</evidence>
<feature type="domain" description="Armadillo-like helical" evidence="5">
    <location>
        <begin position="395"/>
        <end position="609"/>
    </location>
</feature>
<gene>
    <name evidence="6" type="ORF">BDP27DRAFT_1380923</name>
</gene>
<dbReference type="GO" id="GO:0005829">
    <property type="term" value="C:cytosol"/>
    <property type="evidence" value="ECO:0007669"/>
    <property type="project" value="TreeGrafter"/>
</dbReference>
<organism evidence="6 7">
    <name type="scientific">Rhodocollybia butyracea</name>
    <dbReference type="NCBI Taxonomy" id="206335"/>
    <lineage>
        <taxon>Eukaryota</taxon>
        <taxon>Fungi</taxon>
        <taxon>Dikarya</taxon>
        <taxon>Basidiomycota</taxon>
        <taxon>Agaricomycotina</taxon>
        <taxon>Agaricomycetes</taxon>
        <taxon>Agaricomycetidae</taxon>
        <taxon>Agaricales</taxon>
        <taxon>Marasmiineae</taxon>
        <taxon>Omphalotaceae</taxon>
        <taxon>Rhodocollybia</taxon>
    </lineage>
</organism>
<evidence type="ECO:0000256" key="1">
    <source>
        <dbReference type="ARBA" id="ARBA00004370"/>
    </source>
</evidence>
<dbReference type="Pfam" id="PF08427">
    <property type="entry name" value="ARMH3_C"/>
    <property type="match status" value="1"/>
</dbReference>
<dbReference type="GO" id="GO:0016020">
    <property type="term" value="C:membrane"/>
    <property type="evidence" value="ECO:0007669"/>
    <property type="project" value="UniProtKB-SubCell"/>
</dbReference>
<dbReference type="PANTHER" id="PTHR13608:SF3">
    <property type="entry name" value="ARMADILLO-LIKE HELICAL DOMAIN-CONTAINING PROTEIN 3"/>
    <property type="match status" value="1"/>
</dbReference>
<keyword evidence="4" id="KW-0472">Membrane</keyword>
<comment type="subcellular location">
    <subcellularLocation>
        <location evidence="1">Membrane</location>
    </subcellularLocation>
</comment>
<evidence type="ECO:0000313" key="6">
    <source>
        <dbReference type="EMBL" id="KAF9074812.1"/>
    </source>
</evidence>
<keyword evidence="7" id="KW-1185">Reference proteome</keyword>
<name>A0A9P5Q585_9AGAR</name>
<dbReference type="EMBL" id="JADNRY010000011">
    <property type="protein sequence ID" value="KAF9074812.1"/>
    <property type="molecule type" value="Genomic_DNA"/>
</dbReference>
<sequence length="612" mass="69056">MKNSQLGAKFNTIYSKLLQGYTPMQISDTKDIDRFYSTLLDLDVNRDFLETQLNRLTKEECLGVLLKPTLNALFSTYISYAQNPEYHTSTRSTHALESLCILTKCILVKNLSGWEIIEVFAGSARESDTVFRSFTSLVDVHLRDETIPGNLQPSALLCAGNRHLALQLALIFLCGVGQLSPAAYFLRKDLYHSLIHYTFEAALLFAILANFHRSDASQLNPYLKRMKKMEDLDIMRKICWATSFALESTIRAYREIYNVEIASSTLISTFSSALTLLRPDRILSAKPELFKNLPIEACVSLLPIYEFLGANWRFRSILLEKSPSSNQSLLFTSLSLSSYLLTHATSATSSRALAYANLSLNWLLLISQEDEIMGALVQPSSAVIHLCRQKPPLLPPPSSNRLPICAILDCCVLWMKHNFHKRLEVHSYTNSIWICQQILALGWVGLVYNEKNSCTHVVIEYHWKEFWSAILGLFEFLATKLDSLYTTGGVENLVCEMIVLLDLCLVESSSFLPSPHALHEFYYELVHGYQVLQKQVVLLRTLAMPLSPGPKRWDEEPSGVLTSILESVRFYQEKISAAGARTASQAMQIVAREIDQNGPVHGQNIARRVTLP</sequence>
<evidence type="ECO:0000259" key="5">
    <source>
        <dbReference type="SMART" id="SM01158"/>
    </source>
</evidence>
<accession>A0A9P5Q585</accession>
<dbReference type="PANTHER" id="PTHR13608">
    <property type="entry name" value="ARMADILLO-LIKE HELICAL DOMAIN-CONTAINING PROTEIN 3"/>
    <property type="match status" value="1"/>
</dbReference>
<keyword evidence="2" id="KW-0812">Transmembrane</keyword>